<evidence type="ECO:0000313" key="6">
    <source>
        <dbReference type="Proteomes" id="UP001253193"/>
    </source>
</evidence>
<dbReference type="RefSeq" id="WP_311020810.1">
    <property type="nucleotide sequence ID" value="NZ_JAUHGG010000012.1"/>
</dbReference>
<dbReference type="GO" id="GO:0003676">
    <property type="term" value="F:nucleic acid binding"/>
    <property type="evidence" value="ECO:0007669"/>
    <property type="project" value="InterPro"/>
</dbReference>
<accession>A0AAW8Q7M6</accession>
<feature type="domain" description="Exonuclease" evidence="4">
    <location>
        <begin position="2"/>
        <end position="174"/>
    </location>
</feature>
<dbReference type="Pfam" id="PF00929">
    <property type="entry name" value="RNase_T"/>
    <property type="match status" value="1"/>
</dbReference>
<comment type="caution">
    <text evidence="5">The sequence shown here is derived from an EMBL/GenBank/DDBJ whole genome shotgun (WGS) entry which is preliminary data.</text>
</comment>
<name>A0AAW8Q7M6_VIBPH</name>
<evidence type="ECO:0000256" key="1">
    <source>
        <dbReference type="ARBA" id="ARBA00022722"/>
    </source>
</evidence>
<organism evidence="5 6">
    <name type="scientific">Vibrio parahaemolyticus</name>
    <dbReference type="NCBI Taxonomy" id="670"/>
    <lineage>
        <taxon>Bacteria</taxon>
        <taxon>Pseudomonadati</taxon>
        <taxon>Pseudomonadota</taxon>
        <taxon>Gammaproteobacteria</taxon>
        <taxon>Vibrionales</taxon>
        <taxon>Vibrionaceae</taxon>
        <taxon>Vibrio</taxon>
    </lineage>
</organism>
<evidence type="ECO:0000313" key="5">
    <source>
        <dbReference type="EMBL" id="MDS1823778.1"/>
    </source>
</evidence>
<dbReference type="InterPro" id="IPR051274">
    <property type="entry name" value="3-5_Exoribonuclease"/>
</dbReference>
<dbReference type="PANTHER" id="PTHR23044">
    <property type="entry name" value="3'-5' EXONUCLEASE ERI1-RELATED"/>
    <property type="match status" value="1"/>
</dbReference>
<dbReference type="InterPro" id="IPR047201">
    <property type="entry name" value="ERI-1_3'hExo-like"/>
</dbReference>
<dbReference type="SUPFAM" id="SSF53098">
    <property type="entry name" value="Ribonuclease H-like"/>
    <property type="match status" value="1"/>
</dbReference>
<dbReference type="GO" id="GO:0000175">
    <property type="term" value="F:3'-5'-RNA exonuclease activity"/>
    <property type="evidence" value="ECO:0007669"/>
    <property type="project" value="InterPro"/>
</dbReference>
<dbReference type="CDD" id="cd06133">
    <property type="entry name" value="ERI-1_3'hExo_like"/>
    <property type="match status" value="1"/>
</dbReference>
<keyword evidence="1" id="KW-0540">Nuclease</keyword>
<dbReference type="GO" id="GO:0006259">
    <property type="term" value="P:DNA metabolic process"/>
    <property type="evidence" value="ECO:0007669"/>
    <property type="project" value="UniProtKB-ARBA"/>
</dbReference>
<sequence>MKIAVYDLEMECWEDRKGVGEIIEIGAVLVDLSKGEITQKVNVIVKPQEPINPFTTKITGITQKMVNAQGVSLEEAVRRINKKISMKNNPWFAWGRDIDTIVREFTKKGIEFDVSNFHNLAVFTRTLHQQNRNLGLKEACEFYGAEIVSPAHRALPDAITTANLAIKLFEAHSPNVLIK</sequence>
<proteinExistence type="predicted"/>
<keyword evidence="3 5" id="KW-0269">Exonuclease</keyword>
<dbReference type="InterPro" id="IPR013520">
    <property type="entry name" value="Ribonucl_H"/>
</dbReference>
<dbReference type="InterPro" id="IPR012337">
    <property type="entry name" value="RNaseH-like_sf"/>
</dbReference>
<dbReference type="AlphaFoldDB" id="A0AAW8Q7M6"/>
<dbReference type="SMART" id="SM00479">
    <property type="entry name" value="EXOIII"/>
    <property type="match status" value="1"/>
</dbReference>
<dbReference type="EMBL" id="JAUHGG010000012">
    <property type="protein sequence ID" value="MDS1823778.1"/>
    <property type="molecule type" value="Genomic_DNA"/>
</dbReference>
<keyword evidence="2 5" id="KW-0378">Hydrolase</keyword>
<dbReference type="EC" id="3.1.-.-" evidence="5"/>
<protein>
    <submittedName>
        <fullName evidence="5">3'-5' exonuclease</fullName>
        <ecNumber evidence="5">3.1.-.-</ecNumber>
    </submittedName>
</protein>
<dbReference type="Proteomes" id="UP001253193">
    <property type="component" value="Unassembled WGS sequence"/>
</dbReference>
<evidence type="ECO:0000256" key="2">
    <source>
        <dbReference type="ARBA" id="ARBA00022801"/>
    </source>
</evidence>
<dbReference type="Gene3D" id="3.30.420.10">
    <property type="entry name" value="Ribonuclease H-like superfamily/Ribonuclease H"/>
    <property type="match status" value="1"/>
</dbReference>
<evidence type="ECO:0000256" key="3">
    <source>
        <dbReference type="ARBA" id="ARBA00022839"/>
    </source>
</evidence>
<dbReference type="InterPro" id="IPR036397">
    <property type="entry name" value="RNaseH_sf"/>
</dbReference>
<reference evidence="5" key="1">
    <citation type="submission" date="2023-06" db="EMBL/GenBank/DDBJ databases">
        <title>Genomic Diversity of Vibrio spp. and Metagenomic Analysis of Pathogens in Florida Gulf Coastal Waters Following Hurricane Ian.</title>
        <authorList>
            <person name="Brumfield K.D."/>
        </authorList>
    </citation>
    <scope>NUCLEOTIDE SEQUENCE</scope>
    <source>
        <strain evidence="5">WBS2B-138</strain>
    </source>
</reference>
<gene>
    <name evidence="5" type="ORF">QX249_24340</name>
</gene>
<evidence type="ECO:0000259" key="4">
    <source>
        <dbReference type="SMART" id="SM00479"/>
    </source>
</evidence>
<dbReference type="PANTHER" id="PTHR23044:SF61">
    <property type="entry name" value="3'-5' EXORIBONUCLEASE 1-RELATED"/>
    <property type="match status" value="1"/>
</dbReference>